<evidence type="ECO:0000256" key="1">
    <source>
        <dbReference type="ARBA" id="ARBA00004496"/>
    </source>
</evidence>
<feature type="compositionally biased region" description="Basic and acidic residues" evidence="9">
    <location>
        <begin position="142"/>
        <end position="164"/>
    </location>
</feature>
<dbReference type="InterPro" id="IPR046439">
    <property type="entry name" value="ZF_RZ_dom"/>
</dbReference>
<keyword evidence="4" id="KW-0677">Repeat</keyword>
<dbReference type="InterPro" id="IPR041677">
    <property type="entry name" value="DNA2/NAM7_AAA_11"/>
</dbReference>
<feature type="compositionally biased region" description="Gly residues" evidence="9">
    <location>
        <begin position="192"/>
        <end position="202"/>
    </location>
</feature>
<dbReference type="PROSITE" id="PS51981">
    <property type="entry name" value="ZF_RZ"/>
    <property type="match status" value="1"/>
</dbReference>
<keyword evidence="12" id="KW-1185">Reference proteome</keyword>
<keyword evidence="5" id="KW-0863">Zinc-finger</keyword>
<dbReference type="FunFam" id="3.40.50.300:FF:000742">
    <property type="entry name" value="NFX1-type zinc finger-containing protein 1"/>
    <property type="match status" value="1"/>
</dbReference>
<dbReference type="GO" id="GO:0031380">
    <property type="term" value="C:nuclear RNA-directed RNA polymerase complex"/>
    <property type="evidence" value="ECO:0007669"/>
    <property type="project" value="TreeGrafter"/>
</dbReference>
<dbReference type="Pfam" id="PF20173">
    <property type="entry name" value="ZnF_RZ-type"/>
    <property type="match status" value="1"/>
</dbReference>
<evidence type="ECO:0000256" key="3">
    <source>
        <dbReference type="ARBA" id="ARBA00022723"/>
    </source>
</evidence>
<keyword evidence="8" id="KW-0175">Coiled coil</keyword>
<dbReference type="SMART" id="SM00438">
    <property type="entry name" value="ZnF_NFX"/>
    <property type="match status" value="5"/>
</dbReference>
<proteinExistence type="predicted"/>
<keyword evidence="2" id="KW-0963">Cytoplasm</keyword>
<dbReference type="Gene3D" id="3.40.50.300">
    <property type="entry name" value="P-loop containing nucleotide triphosphate hydrolases"/>
    <property type="match status" value="3"/>
</dbReference>
<feature type="compositionally biased region" description="Acidic residues" evidence="9">
    <location>
        <begin position="881"/>
        <end position="893"/>
    </location>
</feature>
<dbReference type="InterPro" id="IPR027417">
    <property type="entry name" value="P-loop_NTPase"/>
</dbReference>
<accession>A0AAY5KM43</accession>
<feature type="region of interest" description="Disordered" evidence="9">
    <location>
        <begin position="870"/>
        <end position="893"/>
    </location>
</feature>
<evidence type="ECO:0000313" key="11">
    <source>
        <dbReference type="Ensembl" id="ENSELUP00000090208.1"/>
    </source>
</evidence>
<keyword evidence="7" id="KW-0391">Immunity</keyword>
<dbReference type="PANTHER" id="PTHR10887:SF341">
    <property type="entry name" value="NFX1-TYPE ZINC FINGER-CONTAINING PROTEIN 1"/>
    <property type="match status" value="1"/>
</dbReference>
<feature type="region of interest" description="Disordered" evidence="9">
    <location>
        <begin position="1"/>
        <end position="231"/>
    </location>
</feature>
<dbReference type="GO" id="GO:0005737">
    <property type="term" value="C:cytoplasm"/>
    <property type="evidence" value="ECO:0007669"/>
    <property type="project" value="UniProtKB-SubCell"/>
</dbReference>
<feature type="compositionally biased region" description="Basic and acidic residues" evidence="9">
    <location>
        <begin position="46"/>
        <end position="55"/>
    </location>
</feature>
<feature type="compositionally biased region" description="Gly residues" evidence="9">
    <location>
        <begin position="34"/>
        <end position="43"/>
    </location>
</feature>
<feature type="compositionally biased region" description="Basic and acidic residues" evidence="9">
    <location>
        <begin position="1"/>
        <end position="13"/>
    </location>
</feature>
<evidence type="ECO:0000256" key="9">
    <source>
        <dbReference type="SAM" id="MobiDB-lite"/>
    </source>
</evidence>
<evidence type="ECO:0000256" key="4">
    <source>
        <dbReference type="ARBA" id="ARBA00022737"/>
    </source>
</evidence>
<evidence type="ECO:0000256" key="7">
    <source>
        <dbReference type="ARBA" id="ARBA00022859"/>
    </source>
</evidence>
<dbReference type="Pfam" id="PF25396">
    <property type="entry name" value="ZNFX1"/>
    <property type="match status" value="1"/>
</dbReference>
<keyword evidence="6" id="KW-0862">Zinc</keyword>
<dbReference type="InterPro" id="IPR057373">
    <property type="entry name" value="ZNFX1"/>
</dbReference>
<dbReference type="GeneTree" id="ENSGT00940000155154"/>
<organism evidence="11 12">
    <name type="scientific">Esox lucius</name>
    <name type="common">Northern pike</name>
    <dbReference type="NCBI Taxonomy" id="8010"/>
    <lineage>
        <taxon>Eukaryota</taxon>
        <taxon>Metazoa</taxon>
        <taxon>Chordata</taxon>
        <taxon>Craniata</taxon>
        <taxon>Vertebrata</taxon>
        <taxon>Euteleostomi</taxon>
        <taxon>Actinopterygii</taxon>
        <taxon>Neopterygii</taxon>
        <taxon>Teleostei</taxon>
        <taxon>Protacanthopterygii</taxon>
        <taxon>Esociformes</taxon>
        <taxon>Esocidae</taxon>
        <taxon>Esox</taxon>
    </lineage>
</organism>
<feature type="compositionally biased region" description="Gly residues" evidence="9">
    <location>
        <begin position="212"/>
        <end position="221"/>
    </location>
</feature>
<dbReference type="GO" id="GO:0002376">
    <property type="term" value="P:immune system process"/>
    <property type="evidence" value="ECO:0007669"/>
    <property type="project" value="UniProtKB-KW"/>
</dbReference>
<dbReference type="InterPro" id="IPR041679">
    <property type="entry name" value="DNA2/NAM7-like_C"/>
</dbReference>
<feature type="coiled-coil region" evidence="8">
    <location>
        <begin position="1019"/>
        <end position="1046"/>
    </location>
</feature>
<dbReference type="InterPro" id="IPR047187">
    <property type="entry name" value="SF1_C_Upf1"/>
</dbReference>
<gene>
    <name evidence="11" type="primary">ZNFX1</name>
</gene>
<reference evidence="11" key="2">
    <citation type="submission" date="2025-08" db="UniProtKB">
        <authorList>
            <consortium name="Ensembl"/>
        </authorList>
    </citation>
    <scope>IDENTIFICATION</scope>
</reference>
<dbReference type="GO" id="GO:0031048">
    <property type="term" value="P:regulatory ncRNA-mediated heterochromatin formation"/>
    <property type="evidence" value="ECO:0007669"/>
    <property type="project" value="TreeGrafter"/>
</dbReference>
<sequence>MDKLFRGMPERGSRGGANPLAHRRGADGGQRVVEGGGERGGVSGSDPRKDRKIRGDGAGGGSRGAGEGGRGSGERGGGRGAREGGRGSGERGGGRGGRERAGDKEVNGLGGRHRGERGEEGGGVSGEGGRRGRRRGGGGGGGDREGGRRREDSGAGGERERGGGRGESGGGGGRERGGESGGGGGRERERGGGGGERGGGGGWRREERGGGRRGAGRGGRGISADAGAPRANPIGFKALEELSAKDPSEIAITLASSYGLKALLEEKEIRTDLVQLLCQVLCKAFLSKSDRRTLQHLADYIKNSGFLRSILPLHVMGMGSDHNVTRREQYPKHLDNIITLLTEVLSIFPASSVQVVSMIVALFRPVITSLRAVGVNILVHTEENLDSIQALVDQLQEKAREGTLKSDSYSFITPEGDAPPGEADFRTLSIYPTPEDFHQFEKPFLRPNLTSHRYGSAMLYLDTHFRLMREDFVRPLREGIQELLHSLQDTDNKVQLKMRRFDDIRVYFDTRIGVPVCTSSGLTYKVHFDSKPLKSIRWENSKRLIYGSLVCMSCDNFVTCLFATVSDRDPKELKKGFVQLHLSAESRRALAGLETRQPFLMVETTAYFEAYRYVLEGLQELEVEDLPFLRYIVECSADVHPPAYLHRADSYNLSAIARPKFMKSIHPFRALDPAAWPPREQLGLDESQMRALQLALTKELAIIQGPPGTGKTYTGLKIAEALLTNQELWSDDLGPSPMLVVCYTNHALDQFLEGIHGFLPNGIVRVGGRSSSEVLKRFTLRELKMSKKTQLPKHLRRANGEIYDALRTEESKIQDHWAQMECSLQGVLREKLLKTFMSERHWESLMFNSGLYGGMSILMEWLGVGSTAFQQMAPDPQNGNTDEEMDEAENEEEEDLIEIAEEADLIQQERFVEDLDTGEDLHAGDGRDDNRKKTKDFIRDMSNLMLAMNLEDSGIQPEQNHEVWEMQRKQKKKMKRHISRELGKSSAMTEVEEDTTLNVWTLSQPDRWRLYRLWVGRFRADLVLRAQEAEQRYQDTSDRLAEIRVREDICVLQGAKVIGMTTTGAARCRKVLQEVRPRLVIVEEAAEVLEAHTITTLSQACQHLILIGDHQQLRPSATVYDLARNFNLEVSMFERLVKMDFPYVKLNYQHRMRPDIARLLVPHIYTELENHPSVMEYDNIKGLQSNMFFVDHNHYEKHINDSKSHQNLHEAQFVVALCRYLLLQEYNPSQITILTTYTGQLYCLRDLMPAKEFKGVKVHVVDKYQGEENDIVLLSLVRSNKEGKVGFLSIPNRVCVALSRAKMGLYCIGNMAMLGKVKPWTDILQTLREKDQVGKALTLCCQNHPERLTKASCAEDFKNAPEGGCNLLCEFRLDCGHVCTRVCHPYDQEHKKYNCIKKCPKILCELGHPCPKQCYQECPPICRQRLVKIVPQCQHKQMVPCHQDPETFVCQEPCEKKLTCGHQCASVCGESCTTACMETVTLKLKCGHQQQCPCHYKTSMTLPECTATCRQTLKCGHPCPGSCRRCHQGRFHVACSHRCSRLLVCSHECQEPCTRECPPCPMPCRNRCVHSACMRPCGQPCVPCIEPCAWQCAHLRCSKLCHEPCDRLPCTQPCNKRLPCGHLCIGLCGDTCPDECRVCHPDEVGEIFFGTEDDADACFIQLEDCGHFFESTAMDRYMGNDYTQQDAREEIAIKLKECPRCRTPIRRNLRYGVHVNQSLAEIEKVKEKINGLQSDIEGQKSILKQQWSDNKDLKHFLLTEYLVITEKLNASHLTAKELWVIENQMLFLEKLHKLKSSVGNLSSLEDFDFEEKVEEFLLWLMDHNQKFSEQQASDLQNELRRLSFLAELNIRCKNAGNKASDVKVLAEVTAIRTILNRMAPFSQLDESLVKQALKDLDQKLPKTGLGITDEERQMIVSAMMLPKGHWYKCPNNHVYAIGECGGAMESRSCPECKATIGGANHALVSGNTVASEMDGAQHAAWSEANNVLNFDLRNLAD</sequence>
<evidence type="ECO:0000256" key="6">
    <source>
        <dbReference type="ARBA" id="ARBA00022833"/>
    </source>
</evidence>
<evidence type="ECO:0000256" key="8">
    <source>
        <dbReference type="SAM" id="Coils"/>
    </source>
</evidence>
<evidence type="ECO:0000313" key="12">
    <source>
        <dbReference type="Proteomes" id="UP000265140"/>
    </source>
</evidence>
<dbReference type="CDD" id="cd06008">
    <property type="entry name" value="NF-X1-zinc-finger"/>
    <property type="match status" value="1"/>
</dbReference>
<keyword evidence="3" id="KW-0479">Metal-binding</keyword>
<dbReference type="GO" id="GO:0004386">
    <property type="term" value="F:helicase activity"/>
    <property type="evidence" value="ECO:0007669"/>
    <property type="project" value="InterPro"/>
</dbReference>
<feature type="compositionally biased region" description="Basic and acidic residues" evidence="9">
    <location>
        <begin position="72"/>
        <end position="106"/>
    </location>
</feature>
<dbReference type="GO" id="GO:0008270">
    <property type="term" value="F:zinc ion binding"/>
    <property type="evidence" value="ECO:0007669"/>
    <property type="project" value="UniProtKB-KW"/>
</dbReference>
<feature type="coiled-coil region" evidence="8">
    <location>
        <begin position="1715"/>
        <end position="1742"/>
    </location>
</feature>
<dbReference type="Ensembl" id="ENSELUT00000097933.1">
    <property type="protein sequence ID" value="ENSELUP00000090208.1"/>
    <property type="gene ID" value="ENSELUG00000014505.3"/>
</dbReference>
<dbReference type="PANTHER" id="PTHR10887">
    <property type="entry name" value="DNA2/NAM7 HELICASE FAMILY"/>
    <property type="match status" value="1"/>
</dbReference>
<dbReference type="InterPro" id="IPR000967">
    <property type="entry name" value="Znf_NFX1"/>
</dbReference>
<reference evidence="11" key="3">
    <citation type="submission" date="2025-09" db="UniProtKB">
        <authorList>
            <consortium name="Ensembl"/>
        </authorList>
    </citation>
    <scope>IDENTIFICATION</scope>
</reference>
<dbReference type="SUPFAM" id="SSF52540">
    <property type="entry name" value="P-loop containing nucleoside triphosphate hydrolases"/>
    <property type="match status" value="1"/>
</dbReference>
<comment type="subcellular location">
    <subcellularLocation>
        <location evidence="1">Cytoplasm</location>
    </subcellularLocation>
</comment>
<dbReference type="CDD" id="cd18808">
    <property type="entry name" value="SF1_C_Upf1"/>
    <property type="match status" value="1"/>
</dbReference>
<reference evidence="11 12" key="1">
    <citation type="submission" date="2020-02" db="EMBL/GenBank/DDBJ databases">
        <title>Esox lucius (northern pike) genome, fEsoLuc1, primary haplotype.</title>
        <authorList>
            <person name="Myers G."/>
            <person name="Karagic N."/>
            <person name="Meyer A."/>
            <person name="Pippel M."/>
            <person name="Reichard M."/>
            <person name="Winkler S."/>
            <person name="Tracey A."/>
            <person name="Sims Y."/>
            <person name="Howe K."/>
            <person name="Rhie A."/>
            <person name="Formenti G."/>
            <person name="Durbin R."/>
            <person name="Fedrigo O."/>
            <person name="Jarvis E.D."/>
        </authorList>
    </citation>
    <scope>NUCLEOTIDE SEQUENCE [LARGE SCALE GENOMIC DNA]</scope>
</reference>
<dbReference type="FunFam" id="3.40.50.300:FF:001140">
    <property type="entry name" value="Zinc finger NFX1-type containing 1"/>
    <property type="match status" value="1"/>
</dbReference>
<dbReference type="Proteomes" id="UP000265140">
    <property type="component" value="Chromosome 17"/>
</dbReference>
<dbReference type="InterPro" id="IPR045055">
    <property type="entry name" value="DNA2/NAM7-like"/>
</dbReference>
<dbReference type="Pfam" id="PF13086">
    <property type="entry name" value="AAA_11"/>
    <property type="match status" value="2"/>
</dbReference>
<protein>
    <recommendedName>
        <fullName evidence="10">RZ-type domain-containing protein</fullName>
    </recommendedName>
</protein>
<evidence type="ECO:0000256" key="5">
    <source>
        <dbReference type="ARBA" id="ARBA00022771"/>
    </source>
</evidence>
<feature type="domain" description="RZ-type" evidence="10">
    <location>
        <begin position="1907"/>
        <end position="1978"/>
    </location>
</feature>
<dbReference type="Pfam" id="PF13087">
    <property type="entry name" value="AAA_12"/>
    <property type="match status" value="1"/>
</dbReference>
<feature type="compositionally biased region" description="Gly residues" evidence="9">
    <location>
        <begin position="56"/>
        <end position="71"/>
    </location>
</feature>
<dbReference type="CDD" id="cd17936">
    <property type="entry name" value="EEXXEc_NFX1"/>
    <property type="match status" value="1"/>
</dbReference>
<name>A0AAY5KM43_ESOLU</name>
<evidence type="ECO:0000256" key="2">
    <source>
        <dbReference type="ARBA" id="ARBA00022490"/>
    </source>
</evidence>
<evidence type="ECO:0000259" key="10">
    <source>
        <dbReference type="PROSITE" id="PS51981"/>
    </source>
</evidence>